<evidence type="ECO:0000259" key="1">
    <source>
        <dbReference type="Pfam" id="PF16213"/>
    </source>
</evidence>
<dbReference type="OrthoDB" id="18431at2759"/>
<sequence>MTDKSRNNAFVKVKSAESGYKRTEENNVEAEPFDLDGSLDNFHISLDDPAHMEELKAENTYAGDNNNGVVLPDKERIVEADRYFLPFELACKSRSPKIVITALDCLQKLIAYGHLTGRGADTSNPDRKLIDRIVEAICSSFMGQGTDEAVLLQIIKVLFSRISLMLCRICRISFSSSSANRKAFLAGYPCCCTYK</sequence>
<gene>
    <name evidence="2" type="ORF">ANCDUO_13519</name>
</gene>
<dbReference type="Proteomes" id="UP000054047">
    <property type="component" value="Unassembled WGS sequence"/>
</dbReference>
<evidence type="ECO:0000313" key="3">
    <source>
        <dbReference type="Proteomes" id="UP000054047"/>
    </source>
</evidence>
<evidence type="ECO:0000313" key="2">
    <source>
        <dbReference type="EMBL" id="KIH56301.1"/>
    </source>
</evidence>
<reference evidence="2 3" key="1">
    <citation type="submission" date="2013-12" db="EMBL/GenBank/DDBJ databases">
        <title>Draft genome of the parsitic nematode Ancylostoma duodenale.</title>
        <authorList>
            <person name="Mitreva M."/>
        </authorList>
    </citation>
    <scope>NUCLEOTIDE SEQUENCE [LARGE SCALE GENOMIC DNA]</scope>
    <source>
        <strain evidence="2 3">Zhejiang</strain>
    </source>
</reference>
<dbReference type="Pfam" id="PF16213">
    <property type="entry name" value="DCB"/>
    <property type="match status" value="1"/>
</dbReference>
<organism evidence="2 3">
    <name type="scientific">Ancylostoma duodenale</name>
    <dbReference type="NCBI Taxonomy" id="51022"/>
    <lineage>
        <taxon>Eukaryota</taxon>
        <taxon>Metazoa</taxon>
        <taxon>Ecdysozoa</taxon>
        <taxon>Nematoda</taxon>
        <taxon>Chromadorea</taxon>
        <taxon>Rhabditida</taxon>
        <taxon>Rhabditina</taxon>
        <taxon>Rhabditomorpha</taxon>
        <taxon>Strongyloidea</taxon>
        <taxon>Ancylostomatidae</taxon>
        <taxon>Ancylostomatinae</taxon>
        <taxon>Ancylostoma</taxon>
    </lineage>
</organism>
<dbReference type="AlphaFoldDB" id="A0A0C2GGT5"/>
<dbReference type="InterPro" id="IPR032629">
    <property type="entry name" value="DCB_dom"/>
</dbReference>
<proteinExistence type="predicted"/>
<dbReference type="EMBL" id="KN735946">
    <property type="protein sequence ID" value="KIH56301.1"/>
    <property type="molecule type" value="Genomic_DNA"/>
</dbReference>
<feature type="domain" description="Mon2/Sec7/BIG1-like dimerisation and cyclophilin-binding" evidence="1">
    <location>
        <begin position="74"/>
        <end position="163"/>
    </location>
</feature>
<protein>
    <recommendedName>
        <fullName evidence="1">Mon2/Sec7/BIG1-like dimerisation and cyclophilin-binding domain-containing protein</fullName>
    </recommendedName>
</protein>
<accession>A0A0C2GGT5</accession>
<name>A0A0C2GGT5_9BILA</name>
<keyword evidence="3" id="KW-1185">Reference proteome</keyword>